<organism evidence="2 3">
    <name type="scientific">Coleofasciculus chthonoplastes PCC 7420</name>
    <dbReference type="NCBI Taxonomy" id="118168"/>
    <lineage>
        <taxon>Bacteria</taxon>
        <taxon>Bacillati</taxon>
        <taxon>Cyanobacteriota</taxon>
        <taxon>Cyanophyceae</taxon>
        <taxon>Coleofasciculales</taxon>
        <taxon>Coleofasciculaceae</taxon>
        <taxon>Coleofasciculus</taxon>
    </lineage>
</organism>
<dbReference type="EMBL" id="DS989851">
    <property type="protein sequence ID" value="EDX74918.1"/>
    <property type="molecule type" value="Genomic_DNA"/>
</dbReference>
<dbReference type="AlphaFoldDB" id="B4VSR1"/>
<evidence type="ECO:0000313" key="2">
    <source>
        <dbReference type="EMBL" id="EDX74918.1"/>
    </source>
</evidence>
<protein>
    <submittedName>
        <fullName evidence="2">Uncharacterized protein</fullName>
    </submittedName>
</protein>
<accession>B4VSR1</accession>
<feature type="compositionally biased region" description="Acidic residues" evidence="1">
    <location>
        <begin position="12"/>
        <end position="24"/>
    </location>
</feature>
<gene>
    <name evidence="2" type="ORF">MC7420_792</name>
</gene>
<sequence length="38" mass="3829">MDDAGVDLSFGDGEDEGDGEDGEECVGAGFTTNVSFSP</sequence>
<name>B4VSR1_9CYAN</name>
<evidence type="ECO:0000313" key="3">
    <source>
        <dbReference type="Proteomes" id="UP000003835"/>
    </source>
</evidence>
<evidence type="ECO:0000256" key="1">
    <source>
        <dbReference type="SAM" id="MobiDB-lite"/>
    </source>
</evidence>
<dbReference type="STRING" id="118168.MC7420_792"/>
<feature type="region of interest" description="Disordered" evidence="1">
    <location>
        <begin position="1"/>
        <end position="38"/>
    </location>
</feature>
<proteinExistence type="predicted"/>
<keyword evidence="3" id="KW-1185">Reference proteome</keyword>
<dbReference type="Proteomes" id="UP000003835">
    <property type="component" value="Unassembled WGS sequence"/>
</dbReference>
<reference evidence="2 3" key="1">
    <citation type="submission" date="2008-07" db="EMBL/GenBank/DDBJ databases">
        <authorList>
            <person name="Tandeau de Marsac N."/>
            <person name="Ferriera S."/>
            <person name="Johnson J."/>
            <person name="Kravitz S."/>
            <person name="Beeson K."/>
            <person name="Sutton G."/>
            <person name="Rogers Y.-H."/>
            <person name="Friedman R."/>
            <person name="Frazier M."/>
            <person name="Venter J.C."/>
        </authorList>
    </citation>
    <scope>NUCLEOTIDE SEQUENCE [LARGE SCALE GENOMIC DNA]</scope>
    <source>
        <strain evidence="2 3">PCC 7420</strain>
    </source>
</reference>
<dbReference type="HOGENOM" id="CLU_3326735_0_0_3"/>